<feature type="transmembrane region" description="Helical" evidence="4">
    <location>
        <begin position="323"/>
        <end position="347"/>
    </location>
</feature>
<evidence type="ECO:0000313" key="5">
    <source>
        <dbReference type="EMBL" id="CAG7720355.1"/>
    </source>
</evidence>
<keyword evidence="3 4" id="KW-0472">Membrane</keyword>
<accession>A0A8J2JHJ5</accession>
<dbReference type="Proteomes" id="UP000708208">
    <property type="component" value="Unassembled WGS sequence"/>
</dbReference>
<feature type="transmembrane region" description="Helical" evidence="4">
    <location>
        <begin position="224"/>
        <end position="244"/>
    </location>
</feature>
<feature type="transmembrane region" description="Helical" evidence="4">
    <location>
        <begin position="297"/>
        <end position="317"/>
    </location>
</feature>
<feature type="transmembrane region" description="Helical" evidence="4">
    <location>
        <begin position="6"/>
        <end position="27"/>
    </location>
</feature>
<dbReference type="OrthoDB" id="6365769at2759"/>
<proteinExistence type="predicted"/>
<feature type="transmembrane region" description="Helical" evidence="4">
    <location>
        <begin position="96"/>
        <end position="114"/>
    </location>
</feature>
<gene>
    <name evidence="5" type="ORF">AFUS01_LOCUS9636</name>
</gene>
<comment type="caution">
    <text evidence="5">The sequence shown here is derived from an EMBL/GenBank/DDBJ whole genome shotgun (WGS) entry which is preliminary data.</text>
</comment>
<feature type="transmembrane region" description="Helical" evidence="4">
    <location>
        <begin position="34"/>
        <end position="52"/>
    </location>
</feature>
<sequence>IETINIIRTTTQIFQLVGIFIFSYVLNYVRRERLATVLLTVLGLSFMFLPYSSDLKTFSAMISIKSFSKGGYQAVSLIWILDLWKKAAGPYLQAEHFFLAVGVIFPPIFFGPYLSQNTDPTQPLSKQEPALTTPLIFEISPKIFLLNLEFSSSSKSSSLFIPSALCGGLILIGALLQLMLVFLPDGKYPHSDYDDLDKLELDPSSGKSVKCEEGKHESDKNKNLLRIILMLSAAIIIYSSFLAVETIDIEFFSVFLYTSPLQVPTQDGAKFLVEAALADIIATFAGIFLSTKLSSEVMIWGNMLSLLVGFALLWTAAVFLQRVFIHAAAVFIGIGLSTAVASLYYYVDCHLHLTNFTGAVLLVSSGVITFVYKLILGAYIEYTPFVYIYWNLGFVVCATVGMIWFQCLTDGTNKQENILSS</sequence>
<evidence type="ECO:0000256" key="3">
    <source>
        <dbReference type="ARBA" id="ARBA00023136"/>
    </source>
</evidence>
<feature type="transmembrane region" description="Helical" evidence="4">
    <location>
        <begin position="386"/>
        <end position="405"/>
    </location>
</feature>
<feature type="transmembrane region" description="Helical" evidence="4">
    <location>
        <begin position="359"/>
        <end position="380"/>
    </location>
</feature>
<dbReference type="EMBL" id="CAJVCH010069957">
    <property type="protein sequence ID" value="CAG7720355.1"/>
    <property type="molecule type" value="Genomic_DNA"/>
</dbReference>
<evidence type="ECO:0000256" key="2">
    <source>
        <dbReference type="ARBA" id="ARBA00022989"/>
    </source>
</evidence>
<evidence type="ECO:0000256" key="1">
    <source>
        <dbReference type="ARBA" id="ARBA00022692"/>
    </source>
</evidence>
<dbReference type="PANTHER" id="PTHR23121">
    <property type="entry name" value="SODIUM-DEPENDENT GLUCOSE TRANSPORTER 1"/>
    <property type="match status" value="1"/>
</dbReference>
<evidence type="ECO:0000313" key="6">
    <source>
        <dbReference type="Proteomes" id="UP000708208"/>
    </source>
</evidence>
<feature type="transmembrane region" description="Helical" evidence="4">
    <location>
        <begin position="271"/>
        <end position="290"/>
    </location>
</feature>
<organism evidence="5 6">
    <name type="scientific">Allacma fusca</name>
    <dbReference type="NCBI Taxonomy" id="39272"/>
    <lineage>
        <taxon>Eukaryota</taxon>
        <taxon>Metazoa</taxon>
        <taxon>Ecdysozoa</taxon>
        <taxon>Arthropoda</taxon>
        <taxon>Hexapoda</taxon>
        <taxon>Collembola</taxon>
        <taxon>Symphypleona</taxon>
        <taxon>Sminthuridae</taxon>
        <taxon>Allacma</taxon>
    </lineage>
</organism>
<reference evidence="5" key="1">
    <citation type="submission" date="2021-06" db="EMBL/GenBank/DDBJ databases">
        <authorList>
            <person name="Hodson N. C."/>
            <person name="Mongue J. A."/>
            <person name="Jaron S. K."/>
        </authorList>
    </citation>
    <scope>NUCLEOTIDE SEQUENCE</scope>
</reference>
<feature type="transmembrane region" description="Helical" evidence="4">
    <location>
        <begin position="159"/>
        <end position="183"/>
    </location>
</feature>
<name>A0A8J2JHJ5_9HEXA</name>
<evidence type="ECO:0000256" key="4">
    <source>
        <dbReference type="SAM" id="Phobius"/>
    </source>
</evidence>
<keyword evidence="6" id="KW-1185">Reference proteome</keyword>
<feature type="non-terminal residue" evidence="5">
    <location>
        <position position="1"/>
    </location>
</feature>
<dbReference type="PANTHER" id="PTHR23121:SF9">
    <property type="entry name" value="SODIUM-DEPENDENT GLUCOSE TRANSPORTER 1"/>
    <property type="match status" value="1"/>
</dbReference>
<keyword evidence="1 4" id="KW-0812">Transmembrane</keyword>
<dbReference type="AlphaFoldDB" id="A0A8J2JHJ5"/>
<protein>
    <submittedName>
        <fullName evidence="5">Uncharacterized protein</fullName>
    </submittedName>
</protein>
<keyword evidence="2 4" id="KW-1133">Transmembrane helix</keyword>
<feature type="transmembrane region" description="Helical" evidence="4">
    <location>
        <begin position="58"/>
        <end position="84"/>
    </location>
</feature>